<reference evidence="4 5" key="1">
    <citation type="submission" date="2018-12" db="EMBL/GenBank/DDBJ databases">
        <authorList>
            <person name="Li S."/>
            <person name="Yang R."/>
            <person name="Chen G."/>
            <person name="Zou L."/>
            <person name="Zhang C."/>
            <person name="Chen Y."/>
            <person name="Liu Z."/>
            <person name="Li Y."/>
            <person name="Yan Y."/>
            <person name="Huang M."/>
            <person name="Chen T."/>
        </authorList>
    </citation>
    <scope>NUCLEOTIDE SEQUENCE [LARGE SCALE GENOMIC DNA]</scope>
    <source>
        <strain evidence="4 5">1257</strain>
    </source>
</reference>
<dbReference type="GO" id="GO:0016705">
    <property type="term" value="F:oxidoreductase activity, acting on paired donors, with incorporation or reduction of molecular oxygen"/>
    <property type="evidence" value="ECO:0007669"/>
    <property type="project" value="InterPro"/>
</dbReference>
<accession>A0A3S8UJN2</accession>
<evidence type="ECO:0000313" key="5">
    <source>
        <dbReference type="Proteomes" id="UP000268230"/>
    </source>
</evidence>
<dbReference type="SUPFAM" id="SSF51679">
    <property type="entry name" value="Bacterial luciferase-like"/>
    <property type="match status" value="1"/>
</dbReference>
<dbReference type="PANTHER" id="PTHR30137:SF6">
    <property type="entry name" value="LUCIFERASE-LIKE MONOOXYGENASE"/>
    <property type="match status" value="1"/>
</dbReference>
<dbReference type="EMBL" id="CP034338">
    <property type="protein sequence ID" value="AZL68580.1"/>
    <property type="molecule type" value="Genomic_DNA"/>
</dbReference>
<proteinExistence type="predicted"/>
<sequence length="326" mass="35351">MTALSVLDLVMIGEGKTYADAIEETRQLARHVEQHGYRRYWIAEHHDMPGIGSAATSLVINEVANATRQIRVGAGGIMLPNHAPLVVAEQFGTLDTLHPGRIDLGLGRAPGTSGPTIRALRGAAPERDFETDIGELRDYLADNGQRPVRGVPGQHDVPIWILGSSLFGADLAARLGLPYAFASHFAPRYLLQAVAHYRANFKPSAQLARPYVMVGVNIFAAGSDAEADYLASSHRKWMLDLHVGRYGLLPKPQEGYVEGLPGHERAVLEQVMACTIAGGPERVREGLRSLIEQTGADELMIDCRIHDPLARQRSHALAASALASLQ</sequence>
<dbReference type="OrthoDB" id="9780518at2"/>
<dbReference type="InterPro" id="IPR011251">
    <property type="entry name" value="Luciferase-like_dom"/>
</dbReference>
<dbReference type="GO" id="GO:0005829">
    <property type="term" value="C:cytosol"/>
    <property type="evidence" value="ECO:0007669"/>
    <property type="project" value="TreeGrafter"/>
</dbReference>
<dbReference type="CDD" id="cd00347">
    <property type="entry name" value="Flavin_utilizing_monoxygenases"/>
    <property type="match status" value="1"/>
</dbReference>
<dbReference type="InterPro" id="IPR050766">
    <property type="entry name" value="Bact_Lucif_Oxidored"/>
</dbReference>
<evidence type="ECO:0000256" key="1">
    <source>
        <dbReference type="ARBA" id="ARBA00007789"/>
    </source>
</evidence>
<dbReference type="Proteomes" id="UP000268230">
    <property type="component" value="Chromosome"/>
</dbReference>
<dbReference type="FunFam" id="3.20.20.30:FF:000002">
    <property type="entry name" value="LLM class flavin-dependent oxidoreductase"/>
    <property type="match status" value="1"/>
</dbReference>
<evidence type="ECO:0000313" key="4">
    <source>
        <dbReference type="EMBL" id="AZL68580.1"/>
    </source>
</evidence>
<dbReference type="NCBIfam" id="TIGR03558">
    <property type="entry name" value="oxido_grp_1"/>
    <property type="match status" value="1"/>
</dbReference>
<dbReference type="AlphaFoldDB" id="A0A3S8UJN2"/>
<evidence type="ECO:0000259" key="3">
    <source>
        <dbReference type="Pfam" id="PF00296"/>
    </source>
</evidence>
<gene>
    <name evidence="4" type="ORF">EJA05_12950</name>
</gene>
<dbReference type="InterPro" id="IPR019949">
    <property type="entry name" value="CmoO-like"/>
</dbReference>
<dbReference type="Pfam" id="PF00296">
    <property type="entry name" value="Bac_luciferase"/>
    <property type="match status" value="1"/>
</dbReference>
<dbReference type="PANTHER" id="PTHR30137">
    <property type="entry name" value="LUCIFERASE-LIKE MONOOXYGENASE"/>
    <property type="match status" value="1"/>
</dbReference>
<dbReference type="InterPro" id="IPR036661">
    <property type="entry name" value="Luciferase-like_sf"/>
</dbReference>
<protein>
    <recommendedName>
        <fullName evidence="2">Luciferase-like monooxygenase</fullName>
    </recommendedName>
</protein>
<evidence type="ECO:0000256" key="2">
    <source>
        <dbReference type="ARBA" id="ARBA00074555"/>
    </source>
</evidence>
<feature type="domain" description="Luciferase-like" evidence="3">
    <location>
        <begin position="15"/>
        <end position="297"/>
    </location>
</feature>
<name>A0A3S8UJN2_9PSED</name>
<dbReference type="Gene3D" id="3.20.20.30">
    <property type="entry name" value="Luciferase-like domain"/>
    <property type="match status" value="1"/>
</dbReference>
<comment type="similarity">
    <text evidence="1">To bacterial alkanal monooxygenase alpha and beta chains.</text>
</comment>
<dbReference type="KEGG" id="pory:EJA05_12950"/>
<organism evidence="4 5">
    <name type="scientific">Pseudomonas entomophila</name>
    <dbReference type="NCBI Taxonomy" id="312306"/>
    <lineage>
        <taxon>Bacteria</taxon>
        <taxon>Pseudomonadati</taxon>
        <taxon>Pseudomonadota</taxon>
        <taxon>Gammaproteobacteria</taxon>
        <taxon>Pseudomonadales</taxon>
        <taxon>Pseudomonadaceae</taxon>
        <taxon>Pseudomonas</taxon>
    </lineage>
</organism>